<dbReference type="RefSeq" id="WP_264792844.1">
    <property type="nucleotide sequence ID" value="NZ_AP026867.1"/>
</dbReference>
<keyword evidence="1" id="KW-1133">Transmembrane helix</keyword>
<gene>
    <name evidence="2" type="ORF">AsAng_0024090</name>
</gene>
<name>A0A916DT99_9BACT</name>
<organism evidence="2 3">
    <name type="scientific">Aureispira anguillae</name>
    <dbReference type="NCBI Taxonomy" id="2864201"/>
    <lineage>
        <taxon>Bacteria</taxon>
        <taxon>Pseudomonadati</taxon>
        <taxon>Bacteroidota</taxon>
        <taxon>Saprospiria</taxon>
        <taxon>Saprospirales</taxon>
        <taxon>Saprospiraceae</taxon>
        <taxon>Aureispira</taxon>
    </lineage>
</organism>
<dbReference type="EMBL" id="AP026867">
    <property type="protein sequence ID" value="BDS11695.1"/>
    <property type="molecule type" value="Genomic_DNA"/>
</dbReference>
<evidence type="ECO:0000313" key="3">
    <source>
        <dbReference type="Proteomes" id="UP001060919"/>
    </source>
</evidence>
<dbReference type="AlphaFoldDB" id="A0A916DT99"/>
<evidence type="ECO:0000313" key="2">
    <source>
        <dbReference type="EMBL" id="BDS11695.1"/>
    </source>
</evidence>
<accession>A0A916DT99</accession>
<feature type="transmembrane region" description="Helical" evidence="1">
    <location>
        <begin position="99"/>
        <end position="121"/>
    </location>
</feature>
<sequence length="122" mass="14287">MNETARFYLQKMLFWQRLAALVLSVFILTQWIGFGLYFILDDFNLQLYIDKVGLGVCVLFLIGEMYLNYLLYKGARALKQYLATSNLVDLELSIRQQRYFWLGVVTQLIIVMLLGILFLAMI</sequence>
<feature type="transmembrane region" description="Helical" evidence="1">
    <location>
        <begin position="20"/>
        <end position="40"/>
    </location>
</feature>
<keyword evidence="1" id="KW-0472">Membrane</keyword>
<reference evidence="2" key="1">
    <citation type="submission" date="2022-09" db="EMBL/GenBank/DDBJ databases">
        <title>Aureispira anguillicida sp. nov., isolated from Leptocephalus of Japanese eel Anguilla japonica.</title>
        <authorList>
            <person name="Yuasa K."/>
            <person name="Mekata T."/>
            <person name="Ikunari K."/>
        </authorList>
    </citation>
    <scope>NUCLEOTIDE SEQUENCE</scope>
    <source>
        <strain evidence="2">EL160426</strain>
    </source>
</reference>
<evidence type="ECO:0000256" key="1">
    <source>
        <dbReference type="SAM" id="Phobius"/>
    </source>
</evidence>
<protein>
    <submittedName>
        <fullName evidence="2">Uncharacterized protein</fullName>
    </submittedName>
</protein>
<keyword evidence="3" id="KW-1185">Reference proteome</keyword>
<proteinExistence type="predicted"/>
<keyword evidence="1" id="KW-0812">Transmembrane</keyword>
<dbReference type="KEGG" id="aup:AsAng_0024090"/>
<feature type="transmembrane region" description="Helical" evidence="1">
    <location>
        <begin position="52"/>
        <end position="72"/>
    </location>
</feature>
<dbReference type="Proteomes" id="UP001060919">
    <property type="component" value="Chromosome"/>
</dbReference>